<evidence type="ECO:0000256" key="2">
    <source>
        <dbReference type="ARBA" id="ARBA00007456"/>
    </source>
</evidence>
<feature type="binding site" evidence="12">
    <location>
        <position position="104"/>
    </location>
    <ligand>
        <name>Mn(2+)</name>
        <dbReference type="ChEBI" id="CHEBI:29035"/>
    </ligand>
</feature>
<evidence type="ECO:0000256" key="13">
    <source>
        <dbReference type="PIRSR" id="PIRSR601929-3"/>
    </source>
</evidence>
<dbReference type="PRINTS" id="PR00325">
    <property type="entry name" value="GERMIN"/>
</dbReference>
<evidence type="ECO:0000256" key="8">
    <source>
        <dbReference type="ARBA" id="ARBA00023170"/>
    </source>
</evidence>
<feature type="binding site" evidence="12">
    <location>
        <position position="109"/>
    </location>
    <ligand>
        <name>Mn(2+)</name>
        <dbReference type="ChEBI" id="CHEBI:29035"/>
    </ligand>
</feature>
<reference evidence="17" key="1">
    <citation type="journal article" date="2018" name="Nat. Plants">
        <title>Whole-genome landscape of Medicago truncatula symbiotic genes.</title>
        <authorList>
            <person name="Pecrix Y."/>
            <person name="Staton S.E."/>
            <person name="Sallet E."/>
            <person name="Lelandais-Briere C."/>
            <person name="Moreau S."/>
            <person name="Carrere S."/>
            <person name="Blein T."/>
            <person name="Jardinaud M.F."/>
            <person name="Latrasse D."/>
            <person name="Zouine M."/>
            <person name="Zahm M."/>
            <person name="Kreplak J."/>
            <person name="Mayjonade B."/>
            <person name="Satge C."/>
            <person name="Perez M."/>
            <person name="Cauet S."/>
            <person name="Marande W."/>
            <person name="Chantry-Darmon C."/>
            <person name="Lopez-Roques C."/>
            <person name="Bouchez O."/>
            <person name="Berard A."/>
            <person name="Debelle F."/>
            <person name="Munos S."/>
            <person name="Bendahmane A."/>
            <person name="Berges H."/>
            <person name="Niebel A."/>
            <person name="Buitink J."/>
            <person name="Frugier F."/>
            <person name="Benhamed M."/>
            <person name="Crespi M."/>
            <person name="Gouzy J."/>
            <person name="Gamas P."/>
        </authorList>
    </citation>
    <scope>NUCLEOTIDE SEQUENCE [LARGE SCALE GENOMIC DNA]</scope>
    <source>
        <strain evidence="17">cv. Jemalong A17</strain>
    </source>
</reference>
<dbReference type="InterPro" id="IPR011051">
    <property type="entry name" value="RmlC_Cupin_sf"/>
</dbReference>
<dbReference type="CDD" id="cd02241">
    <property type="entry name" value="cupin_OxOx"/>
    <property type="match status" value="1"/>
</dbReference>
<accession>A0A396I943</accession>
<keyword evidence="7 13" id="KW-1015">Disulfide bond</keyword>
<evidence type="ECO:0000256" key="11">
    <source>
        <dbReference type="PIRSR" id="PIRSR601929-1"/>
    </source>
</evidence>
<evidence type="ECO:0000256" key="7">
    <source>
        <dbReference type="ARBA" id="ARBA00023157"/>
    </source>
</evidence>
<feature type="binding site" evidence="11">
    <location>
        <position position="109"/>
    </location>
    <ligand>
        <name>oxalate</name>
        <dbReference type="ChEBI" id="CHEBI:30623"/>
    </ligand>
</feature>
<feature type="domain" description="Cupin type-1" evidence="15">
    <location>
        <begin position="55"/>
        <end position="199"/>
    </location>
</feature>
<dbReference type="SMART" id="SM00835">
    <property type="entry name" value="Cupin_1"/>
    <property type="match status" value="1"/>
</dbReference>
<sequence length="209" mass="22466">MKIIHILFLFTFFSFTISQAFVNDFCVADLKAPNTNPGYPCKPLASVTSDDFVFHGLVAGKTNNTFKLGATLASVTNFPTLNGLGISAMRVDIDEGGSAPMHTHPDATEFIILVQGEFTAGFITPTSVYSKVLKPGDLFVVPQGMLHFALNSGKGVATAYVFFSSENPTIHLLDFLLFGNKLPSNLVSQTTLIDVDQVKKLKAHFGGSG</sequence>
<comment type="subcellular location">
    <subcellularLocation>
        <location evidence="1 14">Secreted</location>
        <location evidence="1 14">Extracellular space</location>
        <location evidence="1 14">Apoplast</location>
    </subcellularLocation>
</comment>
<dbReference type="SUPFAM" id="SSF51182">
    <property type="entry name" value="RmlC-like cupins"/>
    <property type="match status" value="1"/>
</dbReference>
<evidence type="ECO:0000256" key="3">
    <source>
        <dbReference type="ARBA" id="ARBA00022523"/>
    </source>
</evidence>
<gene>
    <name evidence="16" type="ORF">MtrunA17_Chr4g0012651</name>
</gene>
<keyword evidence="8" id="KW-0675">Receptor</keyword>
<dbReference type="Proteomes" id="UP000265566">
    <property type="component" value="Chromosome 4"/>
</dbReference>
<keyword evidence="10 11" id="KW-0464">Manganese</keyword>
<organism evidence="16 17">
    <name type="scientific">Medicago truncatula</name>
    <name type="common">Barrel medic</name>
    <name type="synonym">Medicago tribuloides</name>
    <dbReference type="NCBI Taxonomy" id="3880"/>
    <lineage>
        <taxon>Eukaryota</taxon>
        <taxon>Viridiplantae</taxon>
        <taxon>Streptophyta</taxon>
        <taxon>Embryophyta</taxon>
        <taxon>Tracheophyta</taxon>
        <taxon>Spermatophyta</taxon>
        <taxon>Magnoliopsida</taxon>
        <taxon>eudicotyledons</taxon>
        <taxon>Gunneridae</taxon>
        <taxon>Pentapetalae</taxon>
        <taxon>rosids</taxon>
        <taxon>fabids</taxon>
        <taxon>Fabales</taxon>
        <taxon>Fabaceae</taxon>
        <taxon>Papilionoideae</taxon>
        <taxon>50 kb inversion clade</taxon>
        <taxon>NPAAA clade</taxon>
        <taxon>Hologalegina</taxon>
        <taxon>IRL clade</taxon>
        <taxon>Trifolieae</taxon>
        <taxon>Medicago</taxon>
    </lineage>
</organism>
<feature type="chain" id="PRO_5019621064" description="Germin-like protein" evidence="14">
    <location>
        <begin position="21"/>
        <end position="209"/>
    </location>
</feature>
<keyword evidence="3 14" id="KW-0052">Apoplast</keyword>
<dbReference type="EMBL" id="PSQE01000004">
    <property type="protein sequence ID" value="RHN59377.1"/>
    <property type="molecule type" value="Genomic_DNA"/>
</dbReference>
<dbReference type="InterPro" id="IPR006045">
    <property type="entry name" value="Cupin_1"/>
</dbReference>
<keyword evidence="6 14" id="KW-0732">Signal</keyword>
<dbReference type="FunFam" id="2.60.120.10:FF:000047">
    <property type="entry name" value="Auxin-binding protein ABP19a"/>
    <property type="match status" value="1"/>
</dbReference>
<dbReference type="PANTHER" id="PTHR31238">
    <property type="entry name" value="GERMIN-LIKE PROTEIN SUBFAMILY 3 MEMBER 3"/>
    <property type="match status" value="1"/>
</dbReference>
<keyword evidence="9" id="KW-0325">Glycoprotein</keyword>
<dbReference type="InterPro" id="IPR001929">
    <property type="entry name" value="Germin"/>
</dbReference>
<comment type="similarity">
    <text evidence="2 14">Belongs to the germin family.</text>
</comment>
<dbReference type="OrthoDB" id="1367885at2759"/>
<keyword evidence="5 11" id="KW-0479">Metal-binding</keyword>
<dbReference type="GO" id="GO:0030145">
    <property type="term" value="F:manganese ion binding"/>
    <property type="evidence" value="ECO:0007669"/>
    <property type="project" value="UniProtKB-UniRule"/>
</dbReference>
<evidence type="ECO:0000313" key="16">
    <source>
        <dbReference type="EMBL" id="RHN59377.1"/>
    </source>
</evidence>
<evidence type="ECO:0000256" key="14">
    <source>
        <dbReference type="RuleBase" id="RU366015"/>
    </source>
</evidence>
<evidence type="ECO:0000256" key="9">
    <source>
        <dbReference type="ARBA" id="ARBA00023180"/>
    </source>
</evidence>
<feature type="binding site" evidence="12">
    <location>
        <position position="102"/>
    </location>
    <ligand>
        <name>Mn(2+)</name>
        <dbReference type="ChEBI" id="CHEBI:29035"/>
    </ligand>
</feature>
<evidence type="ECO:0000256" key="1">
    <source>
        <dbReference type="ARBA" id="ARBA00004271"/>
    </source>
</evidence>
<dbReference type="InterPro" id="IPR014710">
    <property type="entry name" value="RmlC-like_jellyroll"/>
</dbReference>
<feature type="signal peptide" evidence="14">
    <location>
        <begin position="1"/>
        <end position="20"/>
    </location>
</feature>
<feature type="disulfide bond" evidence="13">
    <location>
        <begin position="26"/>
        <end position="41"/>
    </location>
</feature>
<evidence type="ECO:0000313" key="17">
    <source>
        <dbReference type="Proteomes" id="UP000265566"/>
    </source>
</evidence>
<evidence type="ECO:0000259" key="15">
    <source>
        <dbReference type="SMART" id="SM00835"/>
    </source>
</evidence>
<dbReference type="Pfam" id="PF00190">
    <property type="entry name" value="Cupin_1"/>
    <property type="match status" value="1"/>
</dbReference>
<protein>
    <recommendedName>
        <fullName evidence="14">Germin-like protein</fullName>
    </recommendedName>
</protein>
<comment type="caution">
    <text evidence="16">The sequence shown here is derived from an EMBL/GenBank/DDBJ whole genome shotgun (WGS) entry which is preliminary data.</text>
</comment>
<proteinExistence type="inferred from homology"/>
<dbReference type="Gene3D" id="2.60.120.10">
    <property type="entry name" value="Jelly Rolls"/>
    <property type="match status" value="1"/>
</dbReference>
<dbReference type="Gramene" id="rna21403">
    <property type="protein sequence ID" value="RHN59377.1"/>
    <property type="gene ID" value="gene21403"/>
</dbReference>
<dbReference type="GO" id="GO:0048046">
    <property type="term" value="C:apoplast"/>
    <property type="evidence" value="ECO:0007669"/>
    <property type="project" value="UniProtKB-SubCell"/>
</dbReference>
<feature type="binding site" evidence="12">
    <location>
        <position position="147"/>
    </location>
    <ligand>
        <name>Mn(2+)</name>
        <dbReference type="ChEBI" id="CHEBI:29035"/>
    </ligand>
</feature>
<evidence type="ECO:0000256" key="5">
    <source>
        <dbReference type="ARBA" id="ARBA00022723"/>
    </source>
</evidence>
<evidence type="ECO:0000256" key="10">
    <source>
        <dbReference type="ARBA" id="ARBA00023211"/>
    </source>
</evidence>
<dbReference type="AlphaFoldDB" id="A0A396I943"/>
<keyword evidence="4 14" id="KW-0964">Secreted</keyword>
<evidence type="ECO:0000256" key="12">
    <source>
        <dbReference type="PIRSR" id="PIRSR601929-2"/>
    </source>
</evidence>
<evidence type="ECO:0000256" key="4">
    <source>
        <dbReference type="ARBA" id="ARBA00022525"/>
    </source>
</evidence>
<name>A0A396I943_MEDTR</name>
<evidence type="ECO:0000256" key="6">
    <source>
        <dbReference type="ARBA" id="ARBA00022729"/>
    </source>
</evidence>
<feature type="binding site" evidence="11">
    <location>
        <position position="104"/>
    </location>
    <ligand>
        <name>oxalate</name>
        <dbReference type="ChEBI" id="CHEBI:30623"/>
    </ligand>
</feature>